<feature type="domain" description="Spaetzle" evidence="5">
    <location>
        <begin position="171"/>
        <end position="270"/>
    </location>
</feature>
<evidence type="ECO:0000256" key="1">
    <source>
        <dbReference type="ARBA" id="ARBA00022729"/>
    </source>
</evidence>
<evidence type="ECO:0000256" key="3">
    <source>
        <dbReference type="ARBA" id="ARBA00023180"/>
    </source>
</evidence>
<dbReference type="Pfam" id="PF16077">
    <property type="entry name" value="Spaetzle"/>
    <property type="match status" value="1"/>
</dbReference>
<keyword evidence="1 4" id="KW-0732">Signal</keyword>
<evidence type="ECO:0000313" key="7">
    <source>
        <dbReference type="Proteomes" id="UP000325440"/>
    </source>
</evidence>
<evidence type="ECO:0000259" key="5">
    <source>
        <dbReference type="Pfam" id="PF16077"/>
    </source>
</evidence>
<dbReference type="InterPro" id="IPR052444">
    <property type="entry name" value="Spz/Toll_ligand-like"/>
</dbReference>
<evidence type="ECO:0000256" key="4">
    <source>
        <dbReference type="SAM" id="SignalP"/>
    </source>
</evidence>
<organism evidence="6 7">
    <name type="scientific">Cinara cedri</name>
    <dbReference type="NCBI Taxonomy" id="506608"/>
    <lineage>
        <taxon>Eukaryota</taxon>
        <taxon>Metazoa</taxon>
        <taxon>Ecdysozoa</taxon>
        <taxon>Arthropoda</taxon>
        <taxon>Hexapoda</taxon>
        <taxon>Insecta</taxon>
        <taxon>Pterygota</taxon>
        <taxon>Neoptera</taxon>
        <taxon>Paraneoptera</taxon>
        <taxon>Hemiptera</taxon>
        <taxon>Sternorrhyncha</taxon>
        <taxon>Aphidomorpha</taxon>
        <taxon>Aphidoidea</taxon>
        <taxon>Aphididae</taxon>
        <taxon>Lachninae</taxon>
        <taxon>Cinara</taxon>
    </lineage>
</organism>
<dbReference type="PANTHER" id="PTHR23199">
    <property type="entry name" value="NEUROTROPHIN 1-RELATED"/>
    <property type="match status" value="1"/>
</dbReference>
<dbReference type="GO" id="GO:0005615">
    <property type="term" value="C:extracellular space"/>
    <property type="evidence" value="ECO:0007669"/>
    <property type="project" value="UniProtKB-ARBA"/>
</dbReference>
<dbReference type="GO" id="GO:0008083">
    <property type="term" value="F:growth factor activity"/>
    <property type="evidence" value="ECO:0007669"/>
    <property type="project" value="TreeGrafter"/>
</dbReference>
<feature type="chain" id="PRO_5022750471" evidence="4">
    <location>
        <begin position="19"/>
        <end position="275"/>
    </location>
</feature>
<dbReference type="GO" id="GO:0021556">
    <property type="term" value="P:central nervous system formation"/>
    <property type="evidence" value="ECO:0007669"/>
    <property type="project" value="TreeGrafter"/>
</dbReference>
<protein>
    <submittedName>
        <fullName evidence="6">Spaetzle,Cystine-knot cytokine</fullName>
    </submittedName>
</protein>
<dbReference type="InterPro" id="IPR029034">
    <property type="entry name" value="Cystine-knot_cytokine"/>
</dbReference>
<dbReference type="GO" id="GO:0045087">
    <property type="term" value="P:innate immune response"/>
    <property type="evidence" value="ECO:0007669"/>
    <property type="project" value="TreeGrafter"/>
</dbReference>
<evidence type="ECO:0000256" key="2">
    <source>
        <dbReference type="ARBA" id="ARBA00023157"/>
    </source>
</evidence>
<keyword evidence="3" id="KW-0325">Glycoprotein</keyword>
<proteinExistence type="predicted"/>
<dbReference type="Proteomes" id="UP000325440">
    <property type="component" value="Unassembled WGS sequence"/>
</dbReference>
<keyword evidence="7" id="KW-1185">Reference proteome</keyword>
<name>A0A5E4NIN5_9HEMI</name>
<dbReference type="AlphaFoldDB" id="A0A5E4NIN5"/>
<keyword evidence="2" id="KW-1015">Disulfide bond</keyword>
<evidence type="ECO:0000313" key="6">
    <source>
        <dbReference type="EMBL" id="VVC43560.1"/>
    </source>
</evidence>
<dbReference type="GO" id="GO:0005121">
    <property type="term" value="F:Toll binding"/>
    <property type="evidence" value="ECO:0007669"/>
    <property type="project" value="TreeGrafter"/>
</dbReference>
<dbReference type="OrthoDB" id="7933576at2759"/>
<feature type="signal peptide" evidence="4">
    <location>
        <begin position="1"/>
        <end position="18"/>
    </location>
</feature>
<accession>A0A5E4NIN5</accession>
<sequence>MVNERWWALMLMLSVAHGHVPCQHSYGGGCRYNEELFVPAPIGQVPRCVQNYHDDVTFCETIDRYPERLISYLVTKSDKNFKTFFNEEKLVDKPYYQNKNVNYNHDGYGDYNDYQNDTQSQFAGYPDRTYILPQVSLTEAPNVDQNRQFIPNINHGGGGSYNRKKRQDDIQLCPVRINNIFPKAALNTQGEWKYVVNMVRTLSDMYTQSIRSEICTDPDQPCNGICETPIGFNTSCKQKFVQKRLVALQGTGDNLYIDVFWFPHCCSCTIARVEQ</sequence>
<dbReference type="Gene3D" id="2.10.90.10">
    <property type="entry name" value="Cystine-knot cytokines"/>
    <property type="match status" value="1"/>
</dbReference>
<dbReference type="SUPFAM" id="SSF57501">
    <property type="entry name" value="Cystine-knot cytokines"/>
    <property type="match status" value="1"/>
</dbReference>
<reference evidence="6 7" key="1">
    <citation type="submission" date="2019-08" db="EMBL/GenBank/DDBJ databases">
        <authorList>
            <person name="Alioto T."/>
            <person name="Alioto T."/>
            <person name="Gomez Garrido J."/>
        </authorList>
    </citation>
    <scope>NUCLEOTIDE SEQUENCE [LARGE SCALE GENOMIC DNA]</scope>
</reference>
<dbReference type="PANTHER" id="PTHR23199:SF16">
    <property type="entry name" value="PROTEIN SPAETZLE 5"/>
    <property type="match status" value="1"/>
</dbReference>
<dbReference type="EMBL" id="CABPRJ010002370">
    <property type="protein sequence ID" value="VVC43560.1"/>
    <property type="molecule type" value="Genomic_DNA"/>
</dbReference>
<gene>
    <name evidence="6" type="ORF">CINCED_3A007805</name>
</gene>
<dbReference type="InterPro" id="IPR032104">
    <property type="entry name" value="Spaetzle"/>
</dbReference>